<gene>
    <name evidence="1" type="ORF">ILYODFUR_002762</name>
</gene>
<evidence type="ECO:0000313" key="2">
    <source>
        <dbReference type="Proteomes" id="UP001482620"/>
    </source>
</evidence>
<keyword evidence="2" id="KW-1185">Reference proteome</keyword>
<organism evidence="1 2">
    <name type="scientific">Ilyodon furcidens</name>
    <name type="common">goldbreast splitfin</name>
    <dbReference type="NCBI Taxonomy" id="33524"/>
    <lineage>
        <taxon>Eukaryota</taxon>
        <taxon>Metazoa</taxon>
        <taxon>Chordata</taxon>
        <taxon>Craniata</taxon>
        <taxon>Vertebrata</taxon>
        <taxon>Euteleostomi</taxon>
        <taxon>Actinopterygii</taxon>
        <taxon>Neopterygii</taxon>
        <taxon>Teleostei</taxon>
        <taxon>Neoteleostei</taxon>
        <taxon>Acanthomorphata</taxon>
        <taxon>Ovalentaria</taxon>
        <taxon>Atherinomorphae</taxon>
        <taxon>Cyprinodontiformes</taxon>
        <taxon>Goodeidae</taxon>
        <taxon>Ilyodon</taxon>
    </lineage>
</organism>
<dbReference type="Proteomes" id="UP001482620">
    <property type="component" value="Unassembled WGS sequence"/>
</dbReference>
<accession>A0ABV0TT41</accession>
<reference evidence="1 2" key="1">
    <citation type="submission" date="2021-06" db="EMBL/GenBank/DDBJ databases">
        <authorList>
            <person name="Palmer J.M."/>
        </authorList>
    </citation>
    <scope>NUCLEOTIDE SEQUENCE [LARGE SCALE GENOMIC DNA]</scope>
    <source>
        <strain evidence="2">if_2019</strain>
        <tissue evidence="1">Muscle</tissue>
    </source>
</reference>
<comment type="caution">
    <text evidence="1">The sequence shown here is derived from an EMBL/GenBank/DDBJ whole genome shotgun (WGS) entry which is preliminary data.</text>
</comment>
<sequence>MCRDKRREGPYKQGGGVGRALMCFLPESRKAALLLFSNPSLTHLPPSWGNWKGGEPCTHLSLIHTNRWHMASTSESQQTGNKSLSSGRVPHYVLVIGQIPSSVSGEPVLWAT</sequence>
<protein>
    <submittedName>
        <fullName evidence="1">Uncharacterized protein</fullName>
    </submittedName>
</protein>
<evidence type="ECO:0000313" key="1">
    <source>
        <dbReference type="EMBL" id="MEQ2235475.1"/>
    </source>
</evidence>
<dbReference type="EMBL" id="JAHRIQ010046475">
    <property type="protein sequence ID" value="MEQ2235475.1"/>
    <property type="molecule type" value="Genomic_DNA"/>
</dbReference>
<proteinExistence type="predicted"/>
<name>A0ABV0TT41_9TELE</name>